<comment type="caution">
    <text evidence="1">The sequence shown here is derived from an EMBL/GenBank/DDBJ whole genome shotgun (WGS) entry which is preliminary data.</text>
</comment>
<sequence length="167" mass="17389">MVMAMEWCLCSGDGGCGYGDGCSCDGGGGSGVYVGRGGGGGDGDDNGGVYVCRGGGGDDCDGGGGGVDDDVRGSDGRSTYHLARLFDSGEAKTQKYGIAFFIPSREFMKKDIQNGVQTAVSFALHRQCHTEIEEKQYSTETSIPPSIFYLSDLSATNHHPPPARRPA</sequence>
<protein>
    <submittedName>
        <fullName evidence="1">Uncharacterized protein</fullName>
    </submittedName>
</protein>
<keyword evidence="2" id="KW-1185">Reference proteome</keyword>
<organism evidence="1 2">
    <name type="scientific">Plakobranchus ocellatus</name>
    <dbReference type="NCBI Taxonomy" id="259542"/>
    <lineage>
        <taxon>Eukaryota</taxon>
        <taxon>Metazoa</taxon>
        <taxon>Spiralia</taxon>
        <taxon>Lophotrochozoa</taxon>
        <taxon>Mollusca</taxon>
        <taxon>Gastropoda</taxon>
        <taxon>Heterobranchia</taxon>
        <taxon>Euthyneura</taxon>
        <taxon>Panpulmonata</taxon>
        <taxon>Sacoglossa</taxon>
        <taxon>Placobranchoidea</taxon>
        <taxon>Plakobranchidae</taxon>
        <taxon>Plakobranchus</taxon>
    </lineage>
</organism>
<proteinExistence type="predicted"/>
<name>A0AAV4D8D5_9GAST</name>
<reference evidence="1 2" key="1">
    <citation type="journal article" date="2021" name="Elife">
        <title>Chloroplast acquisition without the gene transfer in kleptoplastic sea slugs, Plakobranchus ocellatus.</title>
        <authorList>
            <person name="Maeda T."/>
            <person name="Takahashi S."/>
            <person name="Yoshida T."/>
            <person name="Shimamura S."/>
            <person name="Takaki Y."/>
            <person name="Nagai Y."/>
            <person name="Toyoda A."/>
            <person name="Suzuki Y."/>
            <person name="Arimoto A."/>
            <person name="Ishii H."/>
            <person name="Satoh N."/>
            <person name="Nishiyama T."/>
            <person name="Hasebe M."/>
            <person name="Maruyama T."/>
            <person name="Minagawa J."/>
            <person name="Obokata J."/>
            <person name="Shigenobu S."/>
        </authorList>
    </citation>
    <scope>NUCLEOTIDE SEQUENCE [LARGE SCALE GENOMIC DNA]</scope>
</reference>
<dbReference type="AlphaFoldDB" id="A0AAV4D8D5"/>
<dbReference type="EMBL" id="BLXT01007596">
    <property type="protein sequence ID" value="GFO40201.1"/>
    <property type="molecule type" value="Genomic_DNA"/>
</dbReference>
<dbReference type="Proteomes" id="UP000735302">
    <property type="component" value="Unassembled WGS sequence"/>
</dbReference>
<evidence type="ECO:0000313" key="2">
    <source>
        <dbReference type="Proteomes" id="UP000735302"/>
    </source>
</evidence>
<accession>A0AAV4D8D5</accession>
<gene>
    <name evidence="1" type="ORF">PoB_006670600</name>
</gene>
<evidence type="ECO:0000313" key="1">
    <source>
        <dbReference type="EMBL" id="GFO40201.1"/>
    </source>
</evidence>